<name>A0ABP3NTP9_9ACTN</name>
<accession>A0ABP3NTP9</accession>
<dbReference type="Gene3D" id="3.40.50.620">
    <property type="entry name" value="HUPs"/>
    <property type="match status" value="2"/>
</dbReference>
<dbReference type="Proteomes" id="UP001501576">
    <property type="component" value="Unassembled WGS sequence"/>
</dbReference>
<dbReference type="EMBL" id="BAAABZ010000065">
    <property type="protein sequence ID" value="GAA0552677.1"/>
    <property type="molecule type" value="Genomic_DNA"/>
</dbReference>
<dbReference type="CDD" id="cd00293">
    <property type="entry name" value="USP-like"/>
    <property type="match status" value="1"/>
</dbReference>
<proteinExistence type="inferred from homology"/>
<dbReference type="Pfam" id="PF00582">
    <property type="entry name" value="Usp"/>
    <property type="match status" value="2"/>
</dbReference>
<feature type="domain" description="UspA" evidence="3">
    <location>
        <begin position="201"/>
        <end position="340"/>
    </location>
</feature>
<dbReference type="SUPFAM" id="SSF52402">
    <property type="entry name" value="Adenine nucleotide alpha hydrolases-like"/>
    <property type="match status" value="2"/>
</dbReference>
<evidence type="ECO:0000256" key="1">
    <source>
        <dbReference type="ARBA" id="ARBA00008791"/>
    </source>
</evidence>
<organism evidence="4 5">
    <name type="scientific">Streptomyces mordarskii</name>
    <dbReference type="NCBI Taxonomy" id="1226758"/>
    <lineage>
        <taxon>Bacteria</taxon>
        <taxon>Bacillati</taxon>
        <taxon>Actinomycetota</taxon>
        <taxon>Actinomycetes</taxon>
        <taxon>Kitasatosporales</taxon>
        <taxon>Streptomycetaceae</taxon>
        <taxon>Streptomyces</taxon>
    </lineage>
</organism>
<evidence type="ECO:0000313" key="4">
    <source>
        <dbReference type="EMBL" id="GAA0552677.1"/>
    </source>
</evidence>
<gene>
    <name evidence="4" type="ORF">GCM10010390_63450</name>
</gene>
<evidence type="ECO:0000313" key="5">
    <source>
        <dbReference type="Proteomes" id="UP001501576"/>
    </source>
</evidence>
<protein>
    <submittedName>
        <fullName evidence="4">Universal stress protein</fullName>
    </submittedName>
</protein>
<reference evidence="5" key="1">
    <citation type="journal article" date="2019" name="Int. J. Syst. Evol. Microbiol.">
        <title>The Global Catalogue of Microorganisms (GCM) 10K type strain sequencing project: providing services to taxonomists for standard genome sequencing and annotation.</title>
        <authorList>
            <consortium name="The Broad Institute Genomics Platform"/>
            <consortium name="The Broad Institute Genome Sequencing Center for Infectious Disease"/>
            <person name="Wu L."/>
            <person name="Ma J."/>
        </authorList>
    </citation>
    <scope>NUCLEOTIDE SEQUENCE [LARGE SCALE GENOMIC DNA]</scope>
    <source>
        <strain evidence="5">JCM 5052</strain>
    </source>
</reference>
<dbReference type="PRINTS" id="PR01438">
    <property type="entry name" value="UNVRSLSTRESS"/>
</dbReference>
<dbReference type="InterPro" id="IPR014729">
    <property type="entry name" value="Rossmann-like_a/b/a_fold"/>
</dbReference>
<dbReference type="InterPro" id="IPR006016">
    <property type="entry name" value="UspA"/>
</dbReference>
<dbReference type="InterPro" id="IPR006015">
    <property type="entry name" value="Universal_stress_UspA"/>
</dbReference>
<evidence type="ECO:0000256" key="2">
    <source>
        <dbReference type="SAM" id="MobiDB-lite"/>
    </source>
</evidence>
<comment type="similarity">
    <text evidence="1">Belongs to the universal stress protein A family.</text>
</comment>
<feature type="domain" description="UspA" evidence="3">
    <location>
        <begin position="57"/>
        <end position="190"/>
    </location>
</feature>
<feature type="region of interest" description="Disordered" evidence="2">
    <location>
        <begin position="1"/>
        <end position="35"/>
    </location>
</feature>
<evidence type="ECO:0000259" key="3">
    <source>
        <dbReference type="Pfam" id="PF00582"/>
    </source>
</evidence>
<keyword evidence="5" id="KW-1185">Reference proteome</keyword>
<dbReference type="PANTHER" id="PTHR46553:SF3">
    <property type="entry name" value="ADENINE NUCLEOTIDE ALPHA HYDROLASES-LIKE SUPERFAMILY PROTEIN"/>
    <property type="match status" value="1"/>
</dbReference>
<sequence length="343" mass="36475">MAPSNHRCGHTATGQAVKPRMTDSRPTDARGGIARPRVPEATGTAAGEAVEIMDLPLVVGVDGSDSSLRAVDWAVDEAALHGLPLRLIYASRWEHYEEELASYTGCSSGEVVAQHIVASCVERARLRSPAVRISGEVLYDGPVLALLREGREAFALVTGSRGWSEPVETLLGSVSLAVAARAVCPVIVVRGPEQDRRGAGRPVVLGIGRLAQDAAAVRFAYREARARGAELHAVHAWRRPAQAQTGRSLLMHEATHLLYEERATTILDEAMSRLPCNDGETVCRRKVVEGPAHRVLLAASAGADLLVVGALRTPGDSGLQLGRVAHAVLHQADCPVAVVPRRG</sequence>
<dbReference type="PANTHER" id="PTHR46553">
    <property type="entry name" value="ADENINE NUCLEOTIDE ALPHA HYDROLASES-LIKE SUPERFAMILY PROTEIN"/>
    <property type="match status" value="1"/>
</dbReference>
<comment type="caution">
    <text evidence="4">The sequence shown here is derived from an EMBL/GenBank/DDBJ whole genome shotgun (WGS) entry which is preliminary data.</text>
</comment>